<dbReference type="InterPro" id="IPR029058">
    <property type="entry name" value="AB_hydrolase_fold"/>
</dbReference>
<accession>A0ABV5SUJ5</accession>
<dbReference type="Gene3D" id="3.40.50.1820">
    <property type="entry name" value="alpha/beta hydrolase"/>
    <property type="match status" value="1"/>
</dbReference>
<evidence type="ECO:0000259" key="4">
    <source>
        <dbReference type="Pfam" id="PF07859"/>
    </source>
</evidence>
<dbReference type="SUPFAM" id="SSF53474">
    <property type="entry name" value="alpha/beta-Hydrolases"/>
    <property type="match status" value="1"/>
</dbReference>
<gene>
    <name evidence="5" type="ORF">ACFFQV_16405</name>
</gene>
<evidence type="ECO:0000313" key="5">
    <source>
        <dbReference type="EMBL" id="MFB9643877.1"/>
    </source>
</evidence>
<evidence type="ECO:0000256" key="2">
    <source>
        <dbReference type="ARBA" id="ARBA00022801"/>
    </source>
</evidence>
<dbReference type="PROSITE" id="PS01174">
    <property type="entry name" value="LIPASE_GDXG_SER"/>
    <property type="match status" value="1"/>
</dbReference>
<dbReference type="PANTHER" id="PTHR48081">
    <property type="entry name" value="AB HYDROLASE SUPERFAMILY PROTEIN C4A8.06C"/>
    <property type="match status" value="1"/>
</dbReference>
<dbReference type="EMBL" id="JBHMBL010000004">
    <property type="protein sequence ID" value="MFB9643877.1"/>
    <property type="molecule type" value="Genomic_DNA"/>
</dbReference>
<protein>
    <submittedName>
        <fullName evidence="5">Alpha/beta hydrolase</fullName>
    </submittedName>
</protein>
<dbReference type="GO" id="GO:0016787">
    <property type="term" value="F:hydrolase activity"/>
    <property type="evidence" value="ECO:0007669"/>
    <property type="project" value="UniProtKB-KW"/>
</dbReference>
<comment type="similarity">
    <text evidence="1">Belongs to the 'GDXG' lipolytic enzyme family.</text>
</comment>
<evidence type="ECO:0000256" key="3">
    <source>
        <dbReference type="PROSITE-ProRule" id="PRU10038"/>
    </source>
</evidence>
<evidence type="ECO:0000313" key="6">
    <source>
        <dbReference type="Proteomes" id="UP001589667"/>
    </source>
</evidence>
<dbReference type="PANTHER" id="PTHR48081:SF8">
    <property type="entry name" value="ALPHA_BETA HYDROLASE FOLD-3 DOMAIN-CONTAINING PROTEIN-RELATED"/>
    <property type="match status" value="1"/>
</dbReference>
<keyword evidence="6" id="KW-1185">Reference proteome</keyword>
<dbReference type="Proteomes" id="UP001589667">
    <property type="component" value="Unassembled WGS sequence"/>
</dbReference>
<dbReference type="Pfam" id="PF07859">
    <property type="entry name" value="Abhydrolase_3"/>
    <property type="match status" value="1"/>
</dbReference>
<keyword evidence="2 5" id="KW-0378">Hydrolase</keyword>
<reference evidence="5 6" key="1">
    <citation type="submission" date="2024-09" db="EMBL/GenBank/DDBJ databases">
        <authorList>
            <person name="Sun Q."/>
            <person name="Mori K."/>
        </authorList>
    </citation>
    <scope>NUCLEOTIDE SEQUENCE [LARGE SCALE GENOMIC DNA]</scope>
    <source>
        <strain evidence="5 6">JCM 14321</strain>
    </source>
</reference>
<dbReference type="InterPro" id="IPR002168">
    <property type="entry name" value="Lipase_GDXG_HIS_AS"/>
</dbReference>
<name>A0ABV5SUJ5_9MICO</name>
<organism evidence="5 6">
    <name type="scientific">Agromyces lapidis</name>
    <dbReference type="NCBI Taxonomy" id="279574"/>
    <lineage>
        <taxon>Bacteria</taxon>
        <taxon>Bacillati</taxon>
        <taxon>Actinomycetota</taxon>
        <taxon>Actinomycetes</taxon>
        <taxon>Micrococcales</taxon>
        <taxon>Microbacteriaceae</taxon>
        <taxon>Agromyces</taxon>
    </lineage>
</organism>
<dbReference type="InterPro" id="IPR033140">
    <property type="entry name" value="Lipase_GDXG_put_SER_AS"/>
</dbReference>
<proteinExistence type="inferred from homology"/>
<dbReference type="RefSeq" id="WP_157424513.1">
    <property type="nucleotide sequence ID" value="NZ_BAAANI010000005.1"/>
</dbReference>
<evidence type="ECO:0000256" key="1">
    <source>
        <dbReference type="ARBA" id="ARBA00010515"/>
    </source>
</evidence>
<feature type="active site" evidence="3">
    <location>
        <position position="141"/>
    </location>
</feature>
<dbReference type="PROSITE" id="PS01173">
    <property type="entry name" value="LIPASE_GDXG_HIS"/>
    <property type="match status" value="1"/>
</dbReference>
<feature type="domain" description="Alpha/beta hydrolase fold-3" evidence="4">
    <location>
        <begin position="68"/>
        <end position="266"/>
    </location>
</feature>
<dbReference type="InterPro" id="IPR050300">
    <property type="entry name" value="GDXG_lipolytic_enzyme"/>
</dbReference>
<dbReference type="InterPro" id="IPR013094">
    <property type="entry name" value="AB_hydrolase_3"/>
</dbReference>
<comment type="caution">
    <text evidence="5">The sequence shown here is derived from an EMBL/GenBank/DDBJ whole genome shotgun (WGS) entry which is preliminary data.</text>
</comment>
<sequence length="300" mass="32603">MIADKELTRWLDTVRREPEAEPVLRELRAGRFRPRGPELPMVEDSFVEGEVRVPVRRYLHLDRPRPTLVYVHGGGFVFGDLESHDRACRRLAVLGDVDVVAVAYRLAPEHPAPAAVDDVVAVLEAILGELPTTPLGLAGDSAGALIAYLAARRLVAHGTMPKGLLLLNPNADLELSRESTRSKARGWGLTTEALQWFIEKWLPGVRPDADAYSPLTLPVTRMPPTIVVTSEHDPLHDEGAELADRLEAAGSLIAHHDLEGMVHGFVNLDTVSPSARRSGDLVFAEFGRLLISPTAASGAA</sequence>